<keyword evidence="3" id="KW-0808">Transferase</keyword>
<dbReference type="OrthoDB" id="111995at2157"/>
<dbReference type="PANTHER" id="PTHR35526">
    <property type="entry name" value="ANTI-SIGMA-F FACTOR RSBW-RELATED"/>
    <property type="match status" value="1"/>
</dbReference>
<evidence type="ECO:0000313" key="3">
    <source>
        <dbReference type="EMBL" id="EHQ34610.1"/>
    </source>
</evidence>
<dbReference type="AlphaFoldDB" id="H1Z281"/>
<keyword evidence="3" id="KW-0418">Kinase</keyword>
<dbReference type="EMBL" id="CM001436">
    <property type="protein sequence ID" value="EHQ34610.1"/>
    <property type="molecule type" value="Genomic_DNA"/>
</dbReference>
<dbReference type="Gene3D" id="3.30.565.10">
    <property type="entry name" value="Histidine kinase-like ATPase, C-terminal domain"/>
    <property type="match status" value="1"/>
</dbReference>
<keyword evidence="1 3" id="KW-0723">Serine/threonine-protein kinase</keyword>
<dbReference type="InterPro" id="IPR003594">
    <property type="entry name" value="HATPase_dom"/>
</dbReference>
<dbReference type="Pfam" id="PF13581">
    <property type="entry name" value="HATPase_c_2"/>
    <property type="match status" value="1"/>
</dbReference>
<protein>
    <submittedName>
        <fullName evidence="3">Putative anti-sigma regulatory factor, serine/threonine protein kinase</fullName>
    </submittedName>
</protein>
<proteinExistence type="predicted"/>
<organism evidence="3 4">
    <name type="scientific">Methanoplanus limicola DSM 2279</name>
    <dbReference type="NCBI Taxonomy" id="937775"/>
    <lineage>
        <taxon>Archaea</taxon>
        <taxon>Methanobacteriati</taxon>
        <taxon>Methanobacteriota</taxon>
        <taxon>Stenosarchaea group</taxon>
        <taxon>Methanomicrobia</taxon>
        <taxon>Methanomicrobiales</taxon>
        <taxon>Methanomicrobiaceae</taxon>
        <taxon>Methanoplanus</taxon>
    </lineage>
</organism>
<dbReference type="CDD" id="cd16936">
    <property type="entry name" value="HATPase_RsbW-like"/>
    <property type="match status" value="1"/>
</dbReference>
<dbReference type="InterPro" id="IPR050267">
    <property type="entry name" value="Anti-sigma-factor_SerPK"/>
</dbReference>
<evidence type="ECO:0000313" key="4">
    <source>
        <dbReference type="Proteomes" id="UP000005741"/>
    </source>
</evidence>
<accession>H1Z281</accession>
<dbReference type="RefSeq" id="WP_004076266.1">
    <property type="nucleotide sequence ID" value="NZ_CM001436.1"/>
</dbReference>
<dbReference type="STRING" id="937775.Metlim_0472"/>
<dbReference type="HOGENOM" id="CLU_090336_24_2_2"/>
<dbReference type="Proteomes" id="UP000005741">
    <property type="component" value="Chromosome"/>
</dbReference>
<name>H1Z281_9EURY</name>
<keyword evidence="4" id="KW-1185">Reference proteome</keyword>
<evidence type="ECO:0000259" key="2">
    <source>
        <dbReference type="Pfam" id="PF13581"/>
    </source>
</evidence>
<feature type="domain" description="Histidine kinase/HSP90-like ATPase" evidence="2">
    <location>
        <begin position="14"/>
        <end position="134"/>
    </location>
</feature>
<reference evidence="3 4" key="1">
    <citation type="submission" date="2011-10" db="EMBL/GenBank/DDBJ databases">
        <title>The Improved High-Quality Draft genome of Methanoplanus limicola DSM 2279.</title>
        <authorList>
            <consortium name="US DOE Joint Genome Institute (JGI-PGF)"/>
            <person name="Lucas S."/>
            <person name="Copeland A."/>
            <person name="Lapidus A."/>
            <person name="Glavina del Rio T."/>
            <person name="Dalin E."/>
            <person name="Tice H."/>
            <person name="Bruce D."/>
            <person name="Goodwin L."/>
            <person name="Pitluck S."/>
            <person name="Peters L."/>
            <person name="Mikhailova N."/>
            <person name="Lu M."/>
            <person name="Kyrpides N."/>
            <person name="Mavromatis K."/>
            <person name="Ivanova N."/>
            <person name="Markowitz V."/>
            <person name="Cheng J.-F."/>
            <person name="Hugenholtz P."/>
            <person name="Woyke T."/>
            <person name="Wu D."/>
            <person name="Wirth R."/>
            <person name="Brambilla E.-M."/>
            <person name="Klenk H.-P."/>
            <person name="Eisen J.A."/>
        </authorList>
    </citation>
    <scope>NUCLEOTIDE SEQUENCE [LARGE SCALE GENOMIC DNA]</scope>
    <source>
        <strain evidence="3 4">DSM 2279</strain>
    </source>
</reference>
<dbReference type="InParanoid" id="H1Z281"/>
<dbReference type="GO" id="GO:0004674">
    <property type="term" value="F:protein serine/threonine kinase activity"/>
    <property type="evidence" value="ECO:0007669"/>
    <property type="project" value="UniProtKB-KW"/>
</dbReference>
<gene>
    <name evidence="3" type="ORF">Metlim_0472</name>
</gene>
<dbReference type="InterPro" id="IPR036890">
    <property type="entry name" value="HATPase_C_sf"/>
</dbReference>
<evidence type="ECO:0000256" key="1">
    <source>
        <dbReference type="ARBA" id="ARBA00022527"/>
    </source>
</evidence>
<sequence>MSRIFYYRTDSLTEDKLSTLSEAFSDYLLMLLVPEKISMGAELIFEEITQNIVSHGYILGGFFSFRCTFNGEVIEMEFRDRGRVFNPLKDAPVPDTGSPAEERDIGGLGVHLVKEFSDDMIYTRDGVENVLMLNKKVNG</sequence>